<dbReference type="Pfam" id="PF13614">
    <property type="entry name" value="AAA_31"/>
    <property type="match status" value="1"/>
</dbReference>
<dbReference type="SUPFAM" id="SSF52540">
    <property type="entry name" value="P-loop containing nucleoside triphosphate hydrolases"/>
    <property type="match status" value="1"/>
</dbReference>
<dbReference type="Proteomes" id="UP000010296">
    <property type="component" value="Unassembled WGS sequence"/>
</dbReference>
<name>E6LIS3_ENTI1</name>
<dbReference type="PANTHER" id="PTHR13696:SF99">
    <property type="entry name" value="COBYRINIC ACID AC-DIAMIDE SYNTHASE"/>
    <property type="match status" value="1"/>
</dbReference>
<dbReference type="Gene3D" id="3.40.50.300">
    <property type="entry name" value="P-loop containing nucleotide triphosphate hydrolases"/>
    <property type="match status" value="1"/>
</dbReference>
<dbReference type="AlphaFoldDB" id="E6LIS3"/>
<dbReference type="InterPro" id="IPR025669">
    <property type="entry name" value="AAA_dom"/>
</dbReference>
<keyword evidence="3" id="KW-1185">Reference proteome</keyword>
<dbReference type="HOGENOM" id="CLU_037612_4_2_9"/>
<accession>E6LIS3</accession>
<dbReference type="CDD" id="cd02042">
    <property type="entry name" value="ParAB_family"/>
    <property type="match status" value="1"/>
</dbReference>
<reference evidence="2 3" key="1">
    <citation type="submission" date="2010-12" db="EMBL/GenBank/DDBJ databases">
        <authorList>
            <person name="Muzny D."/>
            <person name="Qin X."/>
            <person name="Deng J."/>
            <person name="Jiang H."/>
            <person name="Liu Y."/>
            <person name="Qu J."/>
            <person name="Song X.-Z."/>
            <person name="Zhang L."/>
            <person name="Thornton R."/>
            <person name="Coyle M."/>
            <person name="Francisco L."/>
            <person name="Jackson L."/>
            <person name="Javaid M."/>
            <person name="Korchina V."/>
            <person name="Kovar C."/>
            <person name="Mata R."/>
            <person name="Mathew T."/>
            <person name="Ngo R."/>
            <person name="Nguyen L."/>
            <person name="Nguyen N."/>
            <person name="Okwuonu G."/>
            <person name="Ongeri F."/>
            <person name="Pham C."/>
            <person name="Simmons D."/>
            <person name="Wilczek-Boney K."/>
            <person name="Hale W."/>
            <person name="Jakkamsetti A."/>
            <person name="Pham P."/>
            <person name="Ruth R."/>
            <person name="San Lucas F."/>
            <person name="Warren J."/>
            <person name="Zhang J."/>
            <person name="Zhao Z."/>
            <person name="Zhou C."/>
            <person name="Zhu D."/>
            <person name="Lee S."/>
            <person name="Bess C."/>
            <person name="Blankenburg K."/>
            <person name="Forbes L."/>
            <person name="Fu Q."/>
            <person name="Gubbala S."/>
            <person name="Hirani K."/>
            <person name="Jayaseelan J.C."/>
            <person name="Lara F."/>
            <person name="Munidasa M."/>
            <person name="Palculict T."/>
            <person name="Patil S."/>
            <person name="Pu L.-L."/>
            <person name="Saada N."/>
            <person name="Tang L."/>
            <person name="Weissenberger G."/>
            <person name="Zhu Y."/>
            <person name="Hemphill L."/>
            <person name="Shang Y."/>
            <person name="Youmans B."/>
            <person name="Ayvaz T."/>
            <person name="Ross M."/>
            <person name="Santibanez J."/>
            <person name="Aqrawi P."/>
            <person name="Gross S."/>
            <person name="Joshi V."/>
            <person name="Fowler G."/>
            <person name="Nazareth L."/>
            <person name="Reid J."/>
            <person name="Worley K."/>
            <person name="Petrosino J."/>
            <person name="Highlander S."/>
            <person name="Gibbs R."/>
        </authorList>
    </citation>
    <scope>NUCLEOTIDE SEQUENCE [LARGE SCALE GENOMIC DNA]</scope>
    <source>
        <strain evidence="3">DSM 15952 / CCUG 50447 / LMG 22039 / TP 1.5</strain>
    </source>
</reference>
<proteinExistence type="predicted"/>
<dbReference type="eggNOG" id="COG1192">
    <property type="taxonomic scope" value="Bacteria"/>
</dbReference>
<dbReference type="STRING" id="888064.HMPREF9088_2263"/>
<dbReference type="OrthoDB" id="9815116at2"/>
<dbReference type="InterPro" id="IPR027417">
    <property type="entry name" value="P-loop_NTPase"/>
</dbReference>
<gene>
    <name evidence="2" type="ORF">HMPREF9088_2263</name>
</gene>
<comment type="caution">
    <text evidence="2">The sequence shown here is derived from an EMBL/GenBank/DDBJ whole genome shotgun (WGS) entry which is preliminary data.</text>
</comment>
<organism evidence="2 3">
    <name type="scientific">Enterococcus italicus (strain DSM 15952 / CCUG 50447 / LMG 22039 / TP 1.5)</name>
    <dbReference type="NCBI Taxonomy" id="888064"/>
    <lineage>
        <taxon>Bacteria</taxon>
        <taxon>Bacillati</taxon>
        <taxon>Bacillota</taxon>
        <taxon>Bacilli</taxon>
        <taxon>Lactobacillales</taxon>
        <taxon>Enterococcaceae</taxon>
        <taxon>Enterococcus</taxon>
    </lineage>
</organism>
<protein>
    <submittedName>
        <fullName evidence="2">CobQ/CobB/MinD/ParA nucleotide binding domain protein</fullName>
    </submittedName>
</protein>
<evidence type="ECO:0000313" key="3">
    <source>
        <dbReference type="Proteomes" id="UP000010296"/>
    </source>
</evidence>
<evidence type="ECO:0000259" key="1">
    <source>
        <dbReference type="Pfam" id="PF13614"/>
    </source>
</evidence>
<dbReference type="PANTHER" id="PTHR13696">
    <property type="entry name" value="P-LOOP CONTAINING NUCLEOSIDE TRIPHOSPHATE HYDROLASE"/>
    <property type="match status" value="1"/>
</dbReference>
<dbReference type="EMBL" id="AEPV01000093">
    <property type="protein sequence ID" value="EFU72894.1"/>
    <property type="molecule type" value="Genomic_DNA"/>
</dbReference>
<dbReference type="PATRIC" id="fig|888064.11.peg.1572"/>
<dbReference type="InterPro" id="IPR050678">
    <property type="entry name" value="DNA_Partitioning_ATPase"/>
</dbReference>
<evidence type="ECO:0000313" key="2">
    <source>
        <dbReference type="EMBL" id="EFU72894.1"/>
    </source>
</evidence>
<dbReference type="RefSeq" id="WP_007209317.1">
    <property type="nucleotide sequence ID" value="NZ_GL622243.1"/>
</dbReference>
<sequence>MIQYYYTKKEWGVVMEKKELKILEELQRILNNKNEAIVILNNYFKGGVGKSKLSTMFAYLTDKLNLKVLMIDKDLQATLTKDLAKTFKVELPRVNFYEGLKNGNLASSIVHLTDNLDLIPGTFDLMLLPKLTRSWTFENESRLLATLLAPLKSDYDLIIIDTVPTPSVYTNNAIVASDYVMIPLQAEEESTNNIRNYISYLIDLQEQFNPGLDMIGFVPYLVDTDSATIKSNLEELYKEHEEDNLVFQNIIMRSNKVSTWSKNGITEHKGYDKKVLSMYENVFFELLRAIKNRYNMYIYIAKGTLSLLLTQ</sequence>
<feature type="domain" description="AAA" evidence="1">
    <location>
        <begin position="37"/>
        <end position="213"/>
    </location>
</feature>